<gene>
    <name evidence="4" type="ORF">Dthio_PD2437</name>
</gene>
<dbReference type="EMBL" id="ACJN02000002">
    <property type="protein sequence ID" value="EFI35043.1"/>
    <property type="molecule type" value="Genomic_DNA"/>
</dbReference>
<name>D6SQL7_9BACT</name>
<dbReference type="RefSeq" id="WP_008870357.1">
    <property type="nucleotide sequence ID" value="NZ_ACJN02000002.1"/>
</dbReference>
<dbReference type="Gene3D" id="3.40.140.10">
    <property type="entry name" value="Cytidine Deaminase, domain 2"/>
    <property type="match status" value="1"/>
</dbReference>
<comment type="caution">
    <text evidence="4">The sequence shown here is derived from an EMBL/GenBank/DDBJ whole genome shotgun (WGS) entry which is preliminary data.</text>
</comment>
<dbReference type="SUPFAM" id="SSF53927">
    <property type="entry name" value="Cytidine deaminase-like"/>
    <property type="match status" value="1"/>
</dbReference>
<evidence type="ECO:0000313" key="4">
    <source>
        <dbReference type="EMBL" id="EFI35043.1"/>
    </source>
</evidence>
<keyword evidence="1" id="KW-0963">Cytoplasm</keyword>
<sequence length="282" mass="30943">MVTVECITDLLTPEGDSRIRELVLEEKPVGVVLNDEPVGTAMVMARDLEELAVGYLFGQGLIEPGDKIFDIEVCEQGRINVYAEVTPRPDDEMITTSGCGGTGKIARRLLHEDYPEPADFCISFHEVAELIKRTLAWSSLSQDTHCVHGCGYYSEGAFQVCYEDVGRHNAVDKLMGAILLGRFSPRGAAYTTGRLTSDMVLKCARMGIPVVLSRTAPSSLGLDIARRSGLTLGCYVRPGRVNVFNAPHRIVREGLSDKSDVSDRSDKSDVSDRSNRSDRSDR</sequence>
<evidence type="ECO:0000313" key="5">
    <source>
        <dbReference type="Proteomes" id="UP000005496"/>
    </source>
</evidence>
<dbReference type="Pfam" id="PF02634">
    <property type="entry name" value="FdhD-NarQ"/>
    <property type="match status" value="1"/>
</dbReference>
<dbReference type="InterPro" id="IPR003786">
    <property type="entry name" value="FdhD"/>
</dbReference>
<dbReference type="GO" id="GO:0016783">
    <property type="term" value="F:sulfurtransferase activity"/>
    <property type="evidence" value="ECO:0007669"/>
    <property type="project" value="InterPro"/>
</dbReference>
<evidence type="ECO:0000256" key="1">
    <source>
        <dbReference type="ARBA" id="ARBA00022490"/>
    </source>
</evidence>
<accession>D6SQL7</accession>
<reference evidence="4" key="1">
    <citation type="submission" date="2010-05" db="EMBL/GenBank/DDBJ databases">
        <title>The draft genome of Desulfonatronospira thiodismutans ASO3-1.</title>
        <authorList>
            <consortium name="US DOE Joint Genome Institute (JGI-PGF)"/>
            <person name="Lucas S."/>
            <person name="Copeland A."/>
            <person name="Lapidus A."/>
            <person name="Cheng J.-F."/>
            <person name="Bruce D."/>
            <person name="Goodwin L."/>
            <person name="Pitluck S."/>
            <person name="Chertkov O."/>
            <person name="Brettin T."/>
            <person name="Detter J.C."/>
            <person name="Han C."/>
            <person name="Land M.L."/>
            <person name="Hauser L."/>
            <person name="Kyrpides N."/>
            <person name="Mikhailova N."/>
            <person name="Muyzer G."/>
            <person name="Woyke T."/>
        </authorList>
    </citation>
    <scope>NUCLEOTIDE SEQUENCE [LARGE SCALE GENOMIC DNA]</scope>
    <source>
        <strain evidence="4">ASO3-1</strain>
    </source>
</reference>
<keyword evidence="5" id="KW-1185">Reference proteome</keyword>
<dbReference type="AlphaFoldDB" id="D6SQL7"/>
<dbReference type="PIRSF" id="PIRSF015626">
    <property type="entry name" value="FdhD"/>
    <property type="match status" value="1"/>
</dbReference>
<protein>
    <submittedName>
        <fullName evidence="4">Formate dehydrogenase family accessory protein FdhD</fullName>
    </submittedName>
</protein>
<dbReference type="eggNOG" id="COG1526">
    <property type="taxonomic scope" value="Bacteria"/>
</dbReference>
<feature type="region of interest" description="Disordered" evidence="3">
    <location>
        <begin position="255"/>
        <end position="282"/>
    </location>
</feature>
<keyword evidence="2" id="KW-0501">Molybdenum cofactor biosynthesis</keyword>
<dbReference type="PANTHER" id="PTHR30592:SF1">
    <property type="entry name" value="SULFUR CARRIER PROTEIN FDHD"/>
    <property type="match status" value="1"/>
</dbReference>
<dbReference type="GO" id="GO:0006777">
    <property type="term" value="P:Mo-molybdopterin cofactor biosynthetic process"/>
    <property type="evidence" value="ECO:0007669"/>
    <property type="project" value="UniProtKB-KW"/>
</dbReference>
<evidence type="ECO:0000256" key="2">
    <source>
        <dbReference type="ARBA" id="ARBA00023150"/>
    </source>
</evidence>
<proteinExistence type="predicted"/>
<dbReference type="InterPro" id="IPR016193">
    <property type="entry name" value="Cytidine_deaminase-like"/>
</dbReference>
<dbReference type="NCBIfam" id="TIGR00129">
    <property type="entry name" value="fdhD_narQ"/>
    <property type="match status" value="1"/>
</dbReference>
<dbReference type="OrthoDB" id="3197277at2"/>
<dbReference type="PANTHER" id="PTHR30592">
    <property type="entry name" value="FORMATE DEHYDROGENASE"/>
    <property type="match status" value="1"/>
</dbReference>
<evidence type="ECO:0000256" key="3">
    <source>
        <dbReference type="SAM" id="MobiDB-lite"/>
    </source>
</evidence>
<organism evidence="4 5">
    <name type="scientific">Desulfonatronospira thiodismutans ASO3-1</name>
    <dbReference type="NCBI Taxonomy" id="555779"/>
    <lineage>
        <taxon>Bacteria</taxon>
        <taxon>Pseudomonadati</taxon>
        <taxon>Thermodesulfobacteriota</taxon>
        <taxon>Desulfovibrionia</taxon>
        <taxon>Desulfovibrionales</taxon>
        <taxon>Desulfonatronovibrionaceae</taxon>
        <taxon>Desulfonatronospira</taxon>
    </lineage>
</organism>
<dbReference type="Proteomes" id="UP000005496">
    <property type="component" value="Unassembled WGS sequence"/>
</dbReference>
<dbReference type="Gene3D" id="3.10.20.10">
    <property type="match status" value="1"/>
</dbReference>